<sequence>MDCCADYDKYCSPSKFLSTEDTLPKLFSRNYANRNDRSSTTIDKIIANTHPALFESVSPSSASYKPSQQASTATLSSGFSMEPIRNAPDERWKCIQDGHGNETVGIWMIATCPKQWPADLTRQQCEQAYSLSAETYNDMIPVSDQRGTNYKNRHCAKCAQVKASEITPFELDVTGSVTPPQHFSRVEALRFLFKYCLKIQWKARDGKHRRYCKTIYSSCLTTSPYFQNCKNGSFRIVYDTATRKNYKNLFCAKCHKHKASTFICGPRNRLTRNPRLPRPKYNVLLDVLDTKKILVTVSCPVGTVYDIHLEICRKTAMRVPNIAGFDKYRVILWLTSTRWIRIRKDDVVTSLAATFNLEAAKISVLSLMKAGDTFTVRLDLELERNQTNLETKTILEFTKEVTIKIRNVSFTIFKSTSRLINCVQVQQFSPSQYTIIVHNNVSEVFLKATKEILQHKDYYAEKTDVKEGALIPKGNITICGKRLVRNCPGTYISLNKTEYVILSK</sequence>
<dbReference type="Proteomes" id="UP001163046">
    <property type="component" value="Unassembled WGS sequence"/>
</dbReference>
<reference evidence="1" key="1">
    <citation type="submission" date="2023-01" db="EMBL/GenBank/DDBJ databases">
        <title>Genome assembly of the deep-sea coral Lophelia pertusa.</title>
        <authorList>
            <person name="Herrera S."/>
            <person name="Cordes E."/>
        </authorList>
    </citation>
    <scope>NUCLEOTIDE SEQUENCE</scope>
    <source>
        <strain evidence="1">USNM1676648</strain>
        <tissue evidence="1">Polyp</tissue>
    </source>
</reference>
<gene>
    <name evidence="1" type="ORF">OS493_026361</name>
</gene>
<dbReference type="EMBL" id="MU826372">
    <property type="protein sequence ID" value="KAJ7377794.1"/>
    <property type="molecule type" value="Genomic_DNA"/>
</dbReference>
<dbReference type="AlphaFoldDB" id="A0A9W9ZB71"/>
<dbReference type="InterPro" id="IPR053231">
    <property type="entry name" value="GPCR_LN-TM7"/>
</dbReference>
<dbReference type="PANTHER" id="PTHR45902:SF1">
    <property type="entry name" value="LATROPHILIN RECEPTOR-LIKE PROTEIN A"/>
    <property type="match status" value="1"/>
</dbReference>
<evidence type="ECO:0000313" key="1">
    <source>
        <dbReference type="EMBL" id="KAJ7377794.1"/>
    </source>
</evidence>
<comment type="caution">
    <text evidence="1">The sequence shown here is derived from an EMBL/GenBank/DDBJ whole genome shotgun (WGS) entry which is preliminary data.</text>
</comment>
<accession>A0A9W9ZB71</accession>
<organism evidence="1 2">
    <name type="scientific">Desmophyllum pertusum</name>
    <dbReference type="NCBI Taxonomy" id="174260"/>
    <lineage>
        <taxon>Eukaryota</taxon>
        <taxon>Metazoa</taxon>
        <taxon>Cnidaria</taxon>
        <taxon>Anthozoa</taxon>
        <taxon>Hexacorallia</taxon>
        <taxon>Scleractinia</taxon>
        <taxon>Caryophylliina</taxon>
        <taxon>Caryophylliidae</taxon>
        <taxon>Desmophyllum</taxon>
    </lineage>
</organism>
<protein>
    <submittedName>
        <fullName evidence="1">Uncharacterized protein</fullName>
    </submittedName>
</protein>
<dbReference type="PANTHER" id="PTHR45902">
    <property type="entry name" value="LATROPHILIN RECEPTOR-LIKE PROTEIN A"/>
    <property type="match status" value="1"/>
</dbReference>
<proteinExistence type="predicted"/>
<keyword evidence="2" id="KW-1185">Reference proteome</keyword>
<name>A0A9W9ZB71_9CNID</name>
<dbReference type="OrthoDB" id="5953841at2759"/>
<evidence type="ECO:0000313" key="2">
    <source>
        <dbReference type="Proteomes" id="UP001163046"/>
    </source>
</evidence>